<evidence type="ECO:0000256" key="1">
    <source>
        <dbReference type="SAM" id="Phobius"/>
    </source>
</evidence>
<name>A0A7W7YC81_9BACT</name>
<evidence type="ECO:0000259" key="2">
    <source>
        <dbReference type="Pfam" id="PF13559"/>
    </source>
</evidence>
<feature type="domain" description="Protein-glutamine gamma-glutamyltransferase-like C-terminal" evidence="2">
    <location>
        <begin position="434"/>
        <end position="504"/>
    </location>
</feature>
<dbReference type="EMBL" id="JACHIG010000006">
    <property type="protein sequence ID" value="MBB5033526.1"/>
    <property type="molecule type" value="Genomic_DNA"/>
</dbReference>
<sequence length="513" mass="57169">MRLENITVNLRPRQPWEAVDLGCAMVRRDYGRIILLWACTVLPLWVLVCMLLHAAPVWIPLVVWWLKPLYDRVPLFFLSRAAFGERPGFAETMKQWPRLWLKNCLPALLWRRLSFIRSFALPAQMLEGLSGGAANQRIKTLAMDGGGSGLSLSYVFSKIELAAWIGLMAGTYDLLPEAAQPEWSGLSAALDIESSIPRAFLWWGAACHMLIVTLIEPFYVGAGFALYLNCRTRIEGWDVELAFRRMAARLTSGSAALVIALLALMAASSPLHAADPKLAQADTNPELRKMLGELEGNIKKARLGSEVKSDPAKTVEKVLKEPEFEIHKIKSKKWVPDFKSEKKSSAEMPSLGFLEIIGKGLFWLLLIGLTSWLVYYLVRNRHLFISRSASRAPVRAPKVLMGMNITRESLPDDIVAAARAAWATGDGKEALSLLYRGSLSWLVNRRRVPISDSDTEEDCLMQVIQAGEKPEAEYFRQLTGAWVQVAYALLPVSDAEMGALCDQWPFIEKGGAA</sequence>
<reference evidence="3 4" key="1">
    <citation type="submission" date="2020-08" db="EMBL/GenBank/DDBJ databases">
        <title>Genomic Encyclopedia of Type Strains, Phase IV (KMG-IV): sequencing the most valuable type-strain genomes for metagenomic binning, comparative biology and taxonomic classification.</title>
        <authorList>
            <person name="Goeker M."/>
        </authorList>
    </citation>
    <scope>NUCLEOTIDE SEQUENCE [LARGE SCALE GENOMIC DNA]</scope>
    <source>
        <strain evidence="3 4">DSM 12252</strain>
    </source>
</reference>
<keyword evidence="1" id="KW-0812">Transmembrane</keyword>
<feature type="transmembrane region" description="Helical" evidence="1">
    <location>
        <begin position="247"/>
        <end position="267"/>
    </location>
</feature>
<gene>
    <name evidence="3" type="ORF">HNQ65_003114</name>
</gene>
<proteinExistence type="predicted"/>
<comment type="caution">
    <text evidence="3">The sequence shown here is derived from an EMBL/GenBank/DDBJ whole genome shotgun (WGS) entry which is preliminary data.</text>
</comment>
<keyword evidence="1" id="KW-0472">Membrane</keyword>
<evidence type="ECO:0000313" key="3">
    <source>
        <dbReference type="EMBL" id="MBB5033526.1"/>
    </source>
</evidence>
<organism evidence="3 4">
    <name type="scientific">Prosthecobacter vanneervenii</name>
    <dbReference type="NCBI Taxonomy" id="48466"/>
    <lineage>
        <taxon>Bacteria</taxon>
        <taxon>Pseudomonadati</taxon>
        <taxon>Verrucomicrobiota</taxon>
        <taxon>Verrucomicrobiia</taxon>
        <taxon>Verrucomicrobiales</taxon>
        <taxon>Verrucomicrobiaceae</taxon>
        <taxon>Prosthecobacter</taxon>
    </lineage>
</organism>
<feature type="transmembrane region" description="Helical" evidence="1">
    <location>
        <begin position="34"/>
        <end position="66"/>
    </location>
</feature>
<keyword evidence="4" id="KW-1185">Reference proteome</keyword>
<dbReference type="Pfam" id="PF13559">
    <property type="entry name" value="DUF4129"/>
    <property type="match status" value="1"/>
</dbReference>
<dbReference type="InterPro" id="IPR025403">
    <property type="entry name" value="TgpA-like_C"/>
</dbReference>
<dbReference type="RefSeq" id="WP_184340449.1">
    <property type="nucleotide sequence ID" value="NZ_JACHIG010000006.1"/>
</dbReference>
<dbReference type="Proteomes" id="UP000590740">
    <property type="component" value="Unassembled WGS sequence"/>
</dbReference>
<accession>A0A7W7YC81</accession>
<feature type="transmembrane region" description="Helical" evidence="1">
    <location>
        <begin position="360"/>
        <end position="378"/>
    </location>
</feature>
<evidence type="ECO:0000313" key="4">
    <source>
        <dbReference type="Proteomes" id="UP000590740"/>
    </source>
</evidence>
<protein>
    <recommendedName>
        <fullName evidence="2">Protein-glutamine gamma-glutamyltransferase-like C-terminal domain-containing protein</fullName>
    </recommendedName>
</protein>
<dbReference type="AlphaFoldDB" id="A0A7W7YC81"/>
<feature type="transmembrane region" description="Helical" evidence="1">
    <location>
        <begin position="200"/>
        <end position="227"/>
    </location>
</feature>
<keyword evidence="1" id="KW-1133">Transmembrane helix</keyword>